<protein>
    <recommendedName>
        <fullName evidence="2">Thoeris protein ThsA Macro domain-containing protein</fullName>
    </recommendedName>
</protein>
<dbReference type="Pfam" id="PF20016">
    <property type="entry name" value="ThsA_Macro"/>
    <property type="match status" value="1"/>
</dbReference>
<accession>A0A1Y4QDM7</accession>
<reference evidence="4" key="1">
    <citation type="submission" date="2017-04" db="EMBL/GenBank/DDBJ databases">
        <title>Function of individual gut microbiota members based on whole genome sequencing of pure cultures obtained from chicken caecum.</title>
        <authorList>
            <person name="Medvecky M."/>
            <person name="Cejkova D."/>
            <person name="Polansky O."/>
            <person name="Karasova D."/>
            <person name="Kubasova T."/>
            <person name="Cizek A."/>
            <person name="Rychlik I."/>
        </authorList>
    </citation>
    <scope>NUCLEOTIDE SEQUENCE [LARGE SCALE GENOMIC DNA]</scope>
    <source>
        <strain evidence="4">An149</strain>
    </source>
</reference>
<name>A0A1Y4QDM7_9FIRM</name>
<evidence type="ECO:0000256" key="1">
    <source>
        <dbReference type="SAM" id="Phobius"/>
    </source>
</evidence>
<gene>
    <name evidence="3" type="ORF">B5E91_12905</name>
</gene>
<keyword evidence="1" id="KW-0472">Membrane</keyword>
<evidence type="ECO:0000259" key="2">
    <source>
        <dbReference type="Pfam" id="PF20016"/>
    </source>
</evidence>
<feature type="transmembrane region" description="Helical" evidence="1">
    <location>
        <begin position="12"/>
        <end position="32"/>
    </location>
</feature>
<keyword evidence="1" id="KW-0812">Transmembrane</keyword>
<dbReference type="AlphaFoldDB" id="A0A1Y4QDM7"/>
<proteinExistence type="predicted"/>
<comment type="caution">
    <text evidence="3">The sequence shown here is derived from an EMBL/GenBank/DDBJ whole genome shotgun (WGS) entry which is preliminary data.</text>
</comment>
<feature type="domain" description="Thoeris protein ThsA Macro" evidence="2">
    <location>
        <begin position="76"/>
        <end position="256"/>
    </location>
</feature>
<evidence type="ECO:0000313" key="4">
    <source>
        <dbReference type="Proteomes" id="UP000196258"/>
    </source>
</evidence>
<keyword evidence="1" id="KW-1133">Transmembrane helix</keyword>
<dbReference type="EMBL" id="NFLB01000021">
    <property type="protein sequence ID" value="OUQ03338.1"/>
    <property type="molecule type" value="Genomic_DNA"/>
</dbReference>
<evidence type="ECO:0000313" key="3">
    <source>
        <dbReference type="EMBL" id="OUQ03338.1"/>
    </source>
</evidence>
<organism evidence="3 4">
    <name type="scientific">Thomasclavelia spiroformis</name>
    <dbReference type="NCBI Taxonomy" id="29348"/>
    <lineage>
        <taxon>Bacteria</taxon>
        <taxon>Bacillati</taxon>
        <taxon>Bacillota</taxon>
        <taxon>Erysipelotrichia</taxon>
        <taxon>Erysipelotrichales</taxon>
        <taxon>Coprobacillaceae</taxon>
        <taxon>Thomasclavelia</taxon>
    </lineage>
</organism>
<dbReference type="Proteomes" id="UP000196258">
    <property type="component" value="Unassembled WGS sequence"/>
</dbReference>
<dbReference type="InterPro" id="IPR045535">
    <property type="entry name" value="ThsA_Macro"/>
</dbReference>
<dbReference type="RefSeq" id="WP_087258476.1">
    <property type="nucleotide sequence ID" value="NZ_NFKY01000046.1"/>
</dbReference>
<sequence length="273" mass="31473">MKVKITNKKLWLNFTKFVSVTAGVISFILAFIDLNQCIRILIGTIYFCVLLILFFAMWYCANHKNSKNMYINGTNVKIFYGDIFDQEGIKVIAFNEFFDTQVDDRIISTTSLNGQYILHHSDGKEYIDLVVNNEKRLYENIVQKGVVRKNGGKQVKYRLGTICPVKDYFLLALTHFDENDRAFLILEDYISCLMHMWTELDILYAGMPINITLLGSGITRFNNGVVSEQELLRYIVETFEISKVQFGNTSSLSIVLNDSIKEKINLYNIGKEE</sequence>
<feature type="transmembrane region" description="Helical" evidence="1">
    <location>
        <begin position="38"/>
        <end position="61"/>
    </location>
</feature>